<dbReference type="EC" id="4.2.1.20" evidence="9"/>
<dbReference type="Gene3D" id="3.20.20.70">
    <property type="entry name" value="Aldolase class I"/>
    <property type="match status" value="1"/>
</dbReference>
<dbReference type="RefSeq" id="WP_109720392.1">
    <property type="nucleotide sequence ID" value="NZ_QEQK01000008.1"/>
</dbReference>
<dbReference type="InterPro" id="IPR002028">
    <property type="entry name" value="Trp_synthase_suA"/>
</dbReference>
<evidence type="ECO:0000256" key="9">
    <source>
        <dbReference type="HAMAP-Rule" id="MF_00131"/>
    </source>
</evidence>
<dbReference type="OrthoDB" id="9804578at2"/>
<dbReference type="InterPro" id="IPR018204">
    <property type="entry name" value="Trp_synthase_alpha_AS"/>
</dbReference>
<dbReference type="NCBIfam" id="TIGR00262">
    <property type="entry name" value="trpA"/>
    <property type="match status" value="1"/>
</dbReference>
<feature type="active site" description="Proton acceptor" evidence="9">
    <location>
        <position position="60"/>
    </location>
</feature>
<reference evidence="11 12" key="1">
    <citation type="submission" date="2018-05" db="EMBL/GenBank/DDBJ databases">
        <title>Abyssibacter profundi OUC007T gen. nov., sp. nov, a marine bacterium isolated from seawater of the Mariana Trench.</title>
        <authorList>
            <person name="Zhou S."/>
        </authorList>
    </citation>
    <scope>NUCLEOTIDE SEQUENCE [LARGE SCALE GENOMIC DNA]</scope>
    <source>
        <strain evidence="11 12">OUC007</strain>
    </source>
</reference>
<dbReference type="AlphaFoldDB" id="A0A363UK26"/>
<dbReference type="SUPFAM" id="SSF51366">
    <property type="entry name" value="Ribulose-phoshate binding barrel"/>
    <property type="match status" value="1"/>
</dbReference>
<evidence type="ECO:0000256" key="7">
    <source>
        <dbReference type="ARBA" id="ARBA00023239"/>
    </source>
</evidence>
<feature type="active site" description="Proton acceptor" evidence="9">
    <location>
        <position position="49"/>
    </location>
</feature>
<dbReference type="GO" id="GO:0004834">
    <property type="term" value="F:tryptophan synthase activity"/>
    <property type="evidence" value="ECO:0007669"/>
    <property type="project" value="UniProtKB-UniRule"/>
</dbReference>
<name>A0A363UK26_9GAMM</name>
<evidence type="ECO:0000256" key="10">
    <source>
        <dbReference type="RuleBase" id="RU003662"/>
    </source>
</evidence>
<dbReference type="GO" id="GO:0005829">
    <property type="term" value="C:cytosol"/>
    <property type="evidence" value="ECO:0007669"/>
    <property type="project" value="TreeGrafter"/>
</dbReference>
<dbReference type="HAMAP" id="MF_00131">
    <property type="entry name" value="Trp_synth_alpha"/>
    <property type="match status" value="1"/>
</dbReference>
<proteinExistence type="inferred from homology"/>
<dbReference type="InterPro" id="IPR013785">
    <property type="entry name" value="Aldolase_TIM"/>
</dbReference>
<evidence type="ECO:0000256" key="5">
    <source>
        <dbReference type="ARBA" id="ARBA00022822"/>
    </source>
</evidence>
<organism evidence="11 12">
    <name type="scientific">Abyssibacter profundi</name>
    <dbReference type="NCBI Taxonomy" id="2182787"/>
    <lineage>
        <taxon>Bacteria</taxon>
        <taxon>Pseudomonadati</taxon>
        <taxon>Pseudomonadota</taxon>
        <taxon>Gammaproteobacteria</taxon>
        <taxon>Chromatiales</taxon>
        <taxon>Oceanococcaceae</taxon>
        <taxon>Abyssibacter</taxon>
    </lineage>
</organism>
<evidence type="ECO:0000256" key="2">
    <source>
        <dbReference type="ARBA" id="ARBA00004733"/>
    </source>
</evidence>
<accession>A0A363UK26</accession>
<dbReference type="Proteomes" id="UP000251800">
    <property type="component" value="Unassembled WGS sequence"/>
</dbReference>
<comment type="function">
    <text evidence="1 9">The alpha subunit is responsible for the aldol cleavage of indoleglycerol phosphate to indole and glyceraldehyde 3-phosphate.</text>
</comment>
<sequence>MSRLDQRLAAVRDAGRKSLVPYVAAGDPAGQNTVELLHALAAAGADVIELGVPFSDPMADGPTVAQACERALAAGTRLVDVLDMVARFRERDTETPIVLMGYLNPIESMGYERFAESARDAGVDGVLIVDLTPEEAPDVTPALRAAGLAPIFLAAPNTSLDRLVAIGREAAGYLYYVSLKGVTGSSRLDTGEVAARVDLLQAHTGIPVLVGFGIRDAETAATIASTADGVVIGSALIQALVDRGEQSAVDAATAFLAPIRAAMDAGVKTSGNAA</sequence>
<dbReference type="PANTHER" id="PTHR43406:SF1">
    <property type="entry name" value="TRYPTOPHAN SYNTHASE ALPHA CHAIN, CHLOROPLASTIC"/>
    <property type="match status" value="1"/>
</dbReference>
<comment type="pathway">
    <text evidence="2 9">Amino-acid biosynthesis; L-tryptophan biosynthesis; L-tryptophan from chorismate: step 5/5.</text>
</comment>
<dbReference type="Pfam" id="PF00290">
    <property type="entry name" value="Trp_syntA"/>
    <property type="match status" value="1"/>
</dbReference>
<keyword evidence="7 9" id="KW-0456">Lyase</keyword>
<evidence type="ECO:0000256" key="3">
    <source>
        <dbReference type="ARBA" id="ARBA00011270"/>
    </source>
</evidence>
<comment type="subunit">
    <text evidence="3 9">Tetramer of two alpha and two beta chains.</text>
</comment>
<comment type="caution">
    <text evidence="11">The sequence shown here is derived from an EMBL/GenBank/DDBJ whole genome shotgun (WGS) entry which is preliminary data.</text>
</comment>
<dbReference type="PANTHER" id="PTHR43406">
    <property type="entry name" value="TRYPTOPHAN SYNTHASE, ALPHA CHAIN"/>
    <property type="match status" value="1"/>
</dbReference>
<gene>
    <name evidence="9" type="primary">trpA</name>
    <name evidence="11" type="ORF">DEH80_10165</name>
</gene>
<keyword evidence="4 9" id="KW-0028">Amino-acid biosynthesis</keyword>
<evidence type="ECO:0000256" key="8">
    <source>
        <dbReference type="ARBA" id="ARBA00049047"/>
    </source>
</evidence>
<comment type="similarity">
    <text evidence="9 10">Belongs to the TrpA family.</text>
</comment>
<dbReference type="UniPathway" id="UPA00035">
    <property type="reaction ID" value="UER00044"/>
</dbReference>
<dbReference type="PROSITE" id="PS00167">
    <property type="entry name" value="TRP_SYNTHASE_ALPHA"/>
    <property type="match status" value="1"/>
</dbReference>
<dbReference type="CDD" id="cd04724">
    <property type="entry name" value="Tryptophan_synthase_alpha"/>
    <property type="match status" value="1"/>
</dbReference>
<keyword evidence="5 9" id="KW-0822">Tryptophan biosynthesis</keyword>
<evidence type="ECO:0000313" key="12">
    <source>
        <dbReference type="Proteomes" id="UP000251800"/>
    </source>
</evidence>
<evidence type="ECO:0000256" key="4">
    <source>
        <dbReference type="ARBA" id="ARBA00022605"/>
    </source>
</evidence>
<evidence type="ECO:0000256" key="1">
    <source>
        <dbReference type="ARBA" id="ARBA00003365"/>
    </source>
</evidence>
<evidence type="ECO:0000256" key="6">
    <source>
        <dbReference type="ARBA" id="ARBA00023141"/>
    </source>
</evidence>
<dbReference type="FunFam" id="3.20.20.70:FF:000037">
    <property type="entry name" value="Tryptophan synthase alpha chain"/>
    <property type="match status" value="1"/>
</dbReference>
<protein>
    <recommendedName>
        <fullName evidence="9">Tryptophan synthase alpha chain</fullName>
        <ecNumber evidence="9">4.2.1.20</ecNumber>
    </recommendedName>
</protein>
<evidence type="ECO:0000313" key="11">
    <source>
        <dbReference type="EMBL" id="PWN55780.1"/>
    </source>
</evidence>
<keyword evidence="12" id="KW-1185">Reference proteome</keyword>
<dbReference type="InterPro" id="IPR011060">
    <property type="entry name" value="RibuloseP-bd_barrel"/>
</dbReference>
<comment type="catalytic activity">
    <reaction evidence="8 9">
        <text>(1S,2R)-1-C-(indol-3-yl)glycerol 3-phosphate + L-serine = D-glyceraldehyde 3-phosphate + L-tryptophan + H2O</text>
        <dbReference type="Rhea" id="RHEA:10532"/>
        <dbReference type="ChEBI" id="CHEBI:15377"/>
        <dbReference type="ChEBI" id="CHEBI:33384"/>
        <dbReference type="ChEBI" id="CHEBI:57912"/>
        <dbReference type="ChEBI" id="CHEBI:58866"/>
        <dbReference type="ChEBI" id="CHEBI:59776"/>
        <dbReference type="EC" id="4.2.1.20"/>
    </reaction>
</comment>
<dbReference type="EMBL" id="QEQK01000008">
    <property type="protein sequence ID" value="PWN55780.1"/>
    <property type="molecule type" value="Genomic_DNA"/>
</dbReference>
<keyword evidence="6 9" id="KW-0057">Aromatic amino acid biosynthesis</keyword>